<dbReference type="InterPro" id="IPR018490">
    <property type="entry name" value="cNMP-bd_dom_sf"/>
</dbReference>
<evidence type="ECO:0000313" key="2">
    <source>
        <dbReference type="EMBL" id="EPI04877.1"/>
    </source>
</evidence>
<gene>
    <name evidence="2" type="ORF">D358_02727</name>
</gene>
<dbReference type="PROSITE" id="PS50042">
    <property type="entry name" value="CNMP_BINDING_3"/>
    <property type="match status" value="1"/>
</dbReference>
<dbReference type="AlphaFoldDB" id="A0ABC9TGF9"/>
<sequence length="226" mass="26240">MKKLQQAWREYQEEVSLNYEVLREFLDKKGQKVELSSGTIIVSGGDFPDMIYFITQGTAIGKRFYEDGSEYTYFEVDSSNGNLGLLEVLARKNTYISTVTCSSPVIAVKVEAHLVYQEIMNNPSLLRRCSVLLAQDLYQSSGREGILYRFQGIDRVRYYLVQYYELNGTNFIPRYQEIAFKLGTSIRTIGRSMQKLKANHELSNQERKMFVNEENYQLLKKRLNAK</sequence>
<comment type="caution">
    <text evidence="2">The sequence shown here is derived from an EMBL/GenBank/DDBJ whole genome shotgun (WGS) entry which is preliminary data.</text>
</comment>
<feature type="domain" description="Cyclic nucleotide-binding" evidence="1">
    <location>
        <begin position="16"/>
        <end position="128"/>
    </location>
</feature>
<reference evidence="2 3" key="1">
    <citation type="submission" date="2013-06" db="EMBL/GenBank/DDBJ databases">
        <authorList>
            <person name="Weinstock G."/>
            <person name="Sodergren E."/>
            <person name="Lobos E.A."/>
            <person name="Fulton L."/>
            <person name="Fulton R."/>
            <person name="Courtney L."/>
            <person name="Fronick C."/>
            <person name="O'Laughlin M."/>
            <person name="Godfrey J."/>
            <person name="Wilson R.M."/>
            <person name="Miner T."/>
            <person name="Farmer C."/>
            <person name="Delehaunty K."/>
            <person name="Cordes M."/>
            <person name="Minx P."/>
            <person name="Tomlinson C."/>
            <person name="Chen J."/>
            <person name="Wollam A."/>
            <person name="Pepin K.H."/>
            <person name="Bhonagiri V."/>
            <person name="Zhang X."/>
            <person name="Warren W."/>
            <person name="Mitreva M."/>
            <person name="Mardis E.R."/>
            <person name="Wilson R.K."/>
        </authorList>
    </citation>
    <scope>NUCLEOTIDE SEQUENCE [LARGE SCALE GENOMIC DNA]</scope>
    <source>
        <strain evidence="2 3">RP2S-4</strain>
    </source>
</reference>
<organism evidence="2 3">
    <name type="scientific">Enterococcus faecalis RP2S-4</name>
    <dbReference type="NCBI Taxonomy" id="1244145"/>
    <lineage>
        <taxon>Bacteria</taxon>
        <taxon>Bacillati</taxon>
        <taxon>Bacillota</taxon>
        <taxon>Bacilli</taxon>
        <taxon>Lactobacillales</taxon>
        <taxon>Enterococcaceae</taxon>
        <taxon>Enterococcus</taxon>
    </lineage>
</organism>
<accession>A0ABC9TGF9</accession>
<dbReference type="InterPro" id="IPR000595">
    <property type="entry name" value="cNMP-bd_dom"/>
</dbReference>
<protein>
    <submittedName>
        <fullName evidence="2">Cyclic nucleotide-binding domain protein</fullName>
    </submittedName>
</protein>
<dbReference type="RefSeq" id="WP_016627672.1">
    <property type="nucleotide sequence ID" value="NZ_KE351853.1"/>
</dbReference>
<dbReference type="SUPFAM" id="SSF51206">
    <property type="entry name" value="cAMP-binding domain-like"/>
    <property type="match status" value="1"/>
</dbReference>
<proteinExistence type="predicted"/>
<dbReference type="InterPro" id="IPR014710">
    <property type="entry name" value="RmlC-like_jellyroll"/>
</dbReference>
<dbReference type="Proteomes" id="UP000015750">
    <property type="component" value="Unassembled WGS sequence"/>
</dbReference>
<dbReference type="EMBL" id="ATIR01000100">
    <property type="protein sequence ID" value="EPI04877.1"/>
    <property type="molecule type" value="Genomic_DNA"/>
</dbReference>
<name>A0ABC9TGF9_ENTFL</name>
<evidence type="ECO:0000313" key="3">
    <source>
        <dbReference type="Proteomes" id="UP000015750"/>
    </source>
</evidence>
<evidence type="ECO:0000259" key="1">
    <source>
        <dbReference type="PROSITE" id="PS50042"/>
    </source>
</evidence>
<dbReference type="Gene3D" id="2.60.120.10">
    <property type="entry name" value="Jelly Rolls"/>
    <property type="match status" value="1"/>
</dbReference>